<evidence type="ECO:0000313" key="13">
    <source>
        <dbReference type="Proteomes" id="UP000321525"/>
    </source>
</evidence>
<evidence type="ECO:0000313" key="12">
    <source>
        <dbReference type="EMBL" id="TWX65817.1"/>
    </source>
</evidence>
<evidence type="ECO:0000256" key="5">
    <source>
        <dbReference type="ARBA" id="ARBA00023065"/>
    </source>
</evidence>
<evidence type="ECO:0000256" key="6">
    <source>
        <dbReference type="ARBA" id="ARBA00023136"/>
    </source>
</evidence>
<dbReference type="EMBL" id="VOLQ01000021">
    <property type="protein sequence ID" value="TWX65817.1"/>
    <property type="molecule type" value="Genomic_DNA"/>
</dbReference>
<dbReference type="SUPFAM" id="SSF81324">
    <property type="entry name" value="Voltage-gated potassium channels"/>
    <property type="match status" value="1"/>
</dbReference>
<keyword evidence="2" id="KW-0813">Transport</keyword>
<gene>
    <name evidence="11" type="ORF">ESZ26_00880</name>
    <name evidence="12" type="ORF">ESZ27_11840</name>
</gene>
<dbReference type="Gene3D" id="1.10.287.70">
    <property type="match status" value="1"/>
</dbReference>
<comment type="subcellular location">
    <subcellularLocation>
        <location evidence="1">Membrane</location>
        <topology evidence="1">Multi-pass membrane protein</topology>
    </subcellularLocation>
</comment>
<protein>
    <submittedName>
        <fullName evidence="12">Two pore domain potassium channel family protein</fullName>
    </submittedName>
</protein>
<feature type="coiled-coil region" evidence="8">
    <location>
        <begin position="121"/>
        <end position="155"/>
    </location>
</feature>
<feature type="domain" description="Potassium channel" evidence="10">
    <location>
        <begin position="30"/>
        <end position="109"/>
    </location>
</feature>
<feature type="transmembrane region" description="Helical" evidence="9">
    <location>
        <begin position="24"/>
        <end position="45"/>
    </location>
</feature>
<dbReference type="Pfam" id="PF07885">
    <property type="entry name" value="Ion_trans_2"/>
    <property type="match status" value="1"/>
</dbReference>
<accession>A0A5C6QB26</accession>
<keyword evidence="6 9" id="KW-0472">Membrane</keyword>
<dbReference type="OrthoDB" id="9799090at2"/>
<evidence type="ECO:0000256" key="4">
    <source>
        <dbReference type="ARBA" id="ARBA00022989"/>
    </source>
</evidence>
<evidence type="ECO:0000256" key="9">
    <source>
        <dbReference type="SAM" id="Phobius"/>
    </source>
</evidence>
<evidence type="ECO:0000256" key="2">
    <source>
        <dbReference type="ARBA" id="ARBA00022448"/>
    </source>
</evidence>
<dbReference type="EMBL" id="VOLR01000001">
    <property type="protein sequence ID" value="TWX62898.1"/>
    <property type="molecule type" value="Genomic_DNA"/>
</dbReference>
<sequence length="158" mass="18186">MMITHRLKHYTIDEFGIKNYKSRYILILTVLTLYLIMAAAAKLLLHFELPAPSANIKTYNDAFWALQVSSSTIGYGDYYPVTTGGRVVVMCMFYIGVGLMSFIGAQFINRFFGFSNTDVKNRELRRQNKEILDHNKQLEIKIDLLVNKIEEVIHKSAK</sequence>
<dbReference type="GO" id="GO:0005249">
    <property type="term" value="F:voltage-gated potassium channel activity"/>
    <property type="evidence" value="ECO:0007669"/>
    <property type="project" value="InterPro"/>
</dbReference>
<evidence type="ECO:0000256" key="8">
    <source>
        <dbReference type="SAM" id="Coils"/>
    </source>
</evidence>
<dbReference type="Proteomes" id="UP000321917">
    <property type="component" value="Unassembled WGS sequence"/>
</dbReference>
<keyword evidence="4 9" id="KW-1133">Transmembrane helix</keyword>
<keyword evidence="8" id="KW-0175">Coiled coil</keyword>
<keyword evidence="5" id="KW-0406">Ion transport</keyword>
<reference evidence="12 14" key="1">
    <citation type="submission" date="2019-07" db="EMBL/GenBank/DDBJ databases">
        <title>Genomes of sea-ice associated Colwellia species.</title>
        <authorList>
            <person name="Bowman J.P."/>
        </authorList>
    </citation>
    <scope>NUCLEOTIDE SEQUENCE [LARGE SCALE GENOMIC DNA]</scope>
    <source>
        <strain evidence="11 13">ACAM 607</strain>
        <strain evidence="12 14">IC036</strain>
    </source>
</reference>
<dbReference type="GO" id="GO:0008076">
    <property type="term" value="C:voltage-gated potassium channel complex"/>
    <property type="evidence" value="ECO:0007669"/>
    <property type="project" value="InterPro"/>
</dbReference>
<dbReference type="Proteomes" id="UP000321525">
    <property type="component" value="Unassembled WGS sequence"/>
</dbReference>
<keyword evidence="13" id="KW-1185">Reference proteome</keyword>
<evidence type="ECO:0000313" key="11">
    <source>
        <dbReference type="EMBL" id="TWX62898.1"/>
    </source>
</evidence>
<keyword evidence="7 12" id="KW-0407">Ion channel</keyword>
<feature type="transmembrane region" description="Helical" evidence="9">
    <location>
        <begin position="87"/>
        <end position="108"/>
    </location>
</feature>
<dbReference type="GO" id="GO:0001508">
    <property type="term" value="P:action potential"/>
    <property type="evidence" value="ECO:0007669"/>
    <property type="project" value="TreeGrafter"/>
</dbReference>
<evidence type="ECO:0000256" key="7">
    <source>
        <dbReference type="ARBA" id="ARBA00023303"/>
    </source>
</evidence>
<dbReference type="RefSeq" id="WP_146796226.1">
    <property type="nucleotide sequence ID" value="NZ_VOLP01000001.1"/>
</dbReference>
<evidence type="ECO:0000256" key="3">
    <source>
        <dbReference type="ARBA" id="ARBA00022692"/>
    </source>
</evidence>
<dbReference type="PANTHER" id="PTHR11537">
    <property type="entry name" value="VOLTAGE-GATED POTASSIUM CHANNEL"/>
    <property type="match status" value="1"/>
</dbReference>
<dbReference type="PANTHER" id="PTHR11537:SF254">
    <property type="entry name" value="POTASSIUM VOLTAGE-GATED CHANNEL PROTEIN SHAB"/>
    <property type="match status" value="1"/>
</dbReference>
<name>A0A5C6QB26_9GAMM</name>
<organism evidence="12 14">
    <name type="scientific">Colwellia hornerae</name>
    <dbReference type="NCBI Taxonomy" id="89402"/>
    <lineage>
        <taxon>Bacteria</taxon>
        <taxon>Pseudomonadati</taxon>
        <taxon>Pseudomonadota</taxon>
        <taxon>Gammaproteobacteria</taxon>
        <taxon>Alteromonadales</taxon>
        <taxon>Colwelliaceae</taxon>
        <taxon>Colwellia</taxon>
    </lineage>
</organism>
<dbReference type="InterPro" id="IPR013099">
    <property type="entry name" value="K_chnl_dom"/>
</dbReference>
<dbReference type="InterPro" id="IPR028325">
    <property type="entry name" value="VG_K_chnl"/>
</dbReference>
<evidence type="ECO:0000313" key="14">
    <source>
        <dbReference type="Proteomes" id="UP000321917"/>
    </source>
</evidence>
<dbReference type="AlphaFoldDB" id="A0A5C6QB26"/>
<proteinExistence type="predicted"/>
<comment type="caution">
    <text evidence="12">The sequence shown here is derived from an EMBL/GenBank/DDBJ whole genome shotgun (WGS) entry which is preliminary data.</text>
</comment>
<keyword evidence="3 9" id="KW-0812">Transmembrane</keyword>
<evidence type="ECO:0000256" key="1">
    <source>
        <dbReference type="ARBA" id="ARBA00004141"/>
    </source>
</evidence>
<evidence type="ECO:0000259" key="10">
    <source>
        <dbReference type="Pfam" id="PF07885"/>
    </source>
</evidence>